<organism evidence="1 2">
    <name type="scientific">Eumeta variegata</name>
    <name type="common">Bagworm moth</name>
    <name type="synonym">Eumeta japonica</name>
    <dbReference type="NCBI Taxonomy" id="151549"/>
    <lineage>
        <taxon>Eukaryota</taxon>
        <taxon>Metazoa</taxon>
        <taxon>Ecdysozoa</taxon>
        <taxon>Arthropoda</taxon>
        <taxon>Hexapoda</taxon>
        <taxon>Insecta</taxon>
        <taxon>Pterygota</taxon>
        <taxon>Neoptera</taxon>
        <taxon>Endopterygota</taxon>
        <taxon>Lepidoptera</taxon>
        <taxon>Glossata</taxon>
        <taxon>Ditrysia</taxon>
        <taxon>Tineoidea</taxon>
        <taxon>Psychidae</taxon>
        <taxon>Oiketicinae</taxon>
        <taxon>Eumeta</taxon>
    </lineage>
</organism>
<dbReference type="AlphaFoldDB" id="A0A4C1YQ51"/>
<name>A0A4C1YQ51_EUMVA</name>
<comment type="caution">
    <text evidence="1">The sequence shown here is derived from an EMBL/GenBank/DDBJ whole genome shotgun (WGS) entry which is preliminary data.</text>
</comment>
<proteinExistence type="predicted"/>
<dbReference type="Proteomes" id="UP000299102">
    <property type="component" value="Unassembled WGS sequence"/>
</dbReference>
<reference evidence="1 2" key="1">
    <citation type="journal article" date="2019" name="Commun. Biol.">
        <title>The bagworm genome reveals a unique fibroin gene that provides high tensile strength.</title>
        <authorList>
            <person name="Kono N."/>
            <person name="Nakamura H."/>
            <person name="Ohtoshi R."/>
            <person name="Tomita M."/>
            <person name="Numata K."/>
            <person name="Arakawa K."/>
        </authorList>
    </citation>
    <scope>NUCLEOTIDE SEQUENCE [LARGE SCALE GENOMIC DNA]</scope>
</reference>
<dbReference type="EMBL" id="BGZK01001315">
    <property type="protein sequence ID" value="GBP77032.1"/>
    <property type="molecule type" value="Genomic_DNA"/>
</dbReference>
<protein>
    <submittedName>
        <fullName evidence="1">Uncharacterized protein</fullName>
    </submittedName>
</protein>
<gene>
    <name evidence="1" type="ORF">EVAR_53677_1</name>
</gene>
<evidence type="ECO:0000313" key="1">
    <source>
        <dbReference type="EMBL" id="GBP77032.1"/>
    </source>
</evidence>
<accession>A0A4C1YQ51</accession>
<evidence type="ECO:0000313" key="2">
    <source>
        <dbReference type="Proteomes" id="UP000299102"/>
    </source>
</evidence>
<sequence length="98" mass="10508">MSGYRKAKITIFVLLTARKQLRPTSTVTTNELTCEFLSSVGLKHSIGASGTVSSSRSSLVIGFEPSPLCWSSAGREPLTLSGKRRDKLGRSLNVPPAD</sequence>
<keyword evidence="2" id="KW-1185">Reference proteome</keyword>